<sequence>MARLSWLAIWACCLIAPGFPLRVENETESTCMETCYIDNKPIKQWQWHGEDKPMNGAPVVNATMTIVTLVNTVLKTTKVVTSWPPGHATNEAGTKVHTLTYTRSGKPHTTVIAYPTRFVVWPESYTWSGPLTGTGSSTGSTCITTSAPASVVPILSEPQHTTEAPKADPFDPKGLSYTLLSNETPLQSLLEDKSLFPDQQPIQQCTYYPIGQWNPFAVVAWTTLSSTSFEGEQGPETSPVLPAIRPTPSAGEQPQQSQQPKQPKQDLGRESHGPTANDVGSDATTTTQAAKLASGGQTVVPVPPPTRAGASGPSPTEPSKSNSEAKTETPVTTASGTTAEPGKSAGTILNPTPNPATIPNVMITEGQPITLLPDLSNTGVPIPHEPLTTTLPYGHIAVGREGQNGESLVVIDHSNTVTVPTALSTPVIFTTLGEALTFSPLPRPARGKAQNPALTIALSNGHTAVGSKGPTGESVVILDGSHTITAPTGLSTPATLTTMGVTLTFSPPSVAKGEPKTNQPSIFTLRNGHVAAYGNDSKGDSVLVIDGSQSVRVPTAATPVTITTMGETLTFSPLSAPSGVTASVTAITMVLITHANQTTEGASRTSTAPHTSFVSQSKAGKTDAVETGAMTGTAATASGKSGGARPEANYACTETMIVLLICMVYHIVPIAI</sequence>
<organism evidence="3 4">
    <name type="scientific">Apiospora arundinis</name>
    <dbReference type="NCBI Taxonomy" id="335852"/>
    <lineage>
        <taxon>Eukaryota</taxon>
        <taxon>Fungi</taxon>
        <taxon>Dikarya</taxon>
        <taxon>Ascomycota</taxon>
        <taxon>Pezizomycotina</taxon>
        <taxon>Sordariomycetes</taxon>
        <taxon>Xylariomycetidae</taxon>
        <taxon>Amphisphaeriales</taxon>
        <taxon>Apiosporaceae</taxon>
        <taxon>Apiospora</taxon>
    </lineage>
</organism>
<accession>A0ABR2JGN1</accession>
<feature type="signal peptide" evidence="2">
    <location>
        <begin position="1"/>
        <end position="20"/>
    </location>
</feature>
<proteinExistence type="predicted"/>
<evidence type="ECO:0000256" key="2">
    <source>
        <dbReference type="SAM" id="SignalP"/>
    </source>
</evidence>
<evidence type="ECO:0000313" key="4">
    <source>
        <dbReference type="Proteomes" id="UP001390339"/>
    </source>
</evidence>
<feature type="compositionally biased region" description="Low complexity" evidence="1">
    <location>
        <begin position="253"/>
        <end position="262"/>
    </location>
</feature>
<feature type="region of interest" description="Disordered" evidence="1">
    <location>
        <begin position="228"/>
        <end position="354"/>
    </location>
</feature>
<feature type="compositionally biased region" description="Polar residues" evidence="1">
    <location>
        <begin position="598"/>
        <end position="619"/>
    </location>
</feature>
<feature type="compositionally biased region" description="Basic and acidic residues" evidence="1">
    <location>
        <begin position="263"/>
        <end position="272"/>
    </location>
</feature>
<feature type="compositionally biased region" description="Polar residues" evidence="1">
    <location>
        <begin position="313"/>
        <end position="338"/>
    </location>
</feature>
<feature type="region of interest" description="Disordered" evidence="1">
    <location>
        <begin position="598"/>
        <end position="620"/>
    </location>
</feature>
<protein>
    <submittedName>
        <fullName evidence="3">Uncharacterized protein</fullName>
    </submittedName>
</protein>
<gene>
    <name evidence="3" type="ORF">PGQ11_001830</name>
</gene>
<evidence type="ECO:0000256" key="1">
    <source>
        <dbReference type="SAM" id="MobiDB-lite"/>
    </source>
</evidence>
<evidence type="ECO:0000313" key="3">
    <source>
        <dbReference type="EMBL" id="KAK8876884.1"/>
    </source>
</evidence>
<dbReference type="EMBL" id="JAPCWZ010000002">
    <property type="protein sequence ID" value="KAK8876884.1"/>
    <property type="molecule type" value="Genomic_DNA"/>
</dbReference>
<reference evidence="3 4" key="1">
    <citation type="journal article" date="2024" name="IMA Fungus">
        <title>Apiospora arundinis, a panoply of carbohydrate-active enzymes and secondary metabolites.</title>
        <authorList>
            <person name="Sorensen T."/>
            <person name="Petersen C."/>
            <person name="Muurmann A.T."/>
            <person name="Christiansen J.V."/>
            <person name="Brundto M.L."/>
            <person name="Overgaard C.K."/>
            <person name="Boysen A.T."/>
            <person name="Wollenberg R.D."/>
            <person name="Larsen T.O."/>
            <person name="Sorensen J.L."/>
            <person name="Nielsen K.L."/>
            <person name="Sondergaard T.E."/>
        </authorList>
    </citation>
    <scope>NUCLEOTIDE SEQUENCE [LARGE SCALE GENOMIC DNA]</scope>
    <source>
        <strain evidence="3 4">AAU 773</strain>
    </source>
</reference>
<dbReference type="Proteomes" id="UP001390339">
    <property type="component" value="Unassembled WGS sequence"/>
</dbReference>
<feature type="chain" id="PRO_5046893946" evidence="2">
    <location>
        <begin position="21"/>
        <end position="672"/>
    </location>
</feature>
<keyword evidence="2" id="KW-0732">Signal</keyword>
<keyword evidence="4" id="KW-1185">Reference proteome</keyword>
<name>A0ABR2JGN1_9PEZI</name>
<comment type="caution">
    <text evidence="3">The sequence shown here is derived from an EMBL/GenBank/DDBJ whole genome shotgun (WGS) entry which is preliminary data.</text>
</comment>